<proteinExistence type="predicted"/>
<protein>
    <recommendedName>
        <fullName evidence="2">MULE transposase domain-containing protein</fullName>
    </recommendedName>
</protein>
<keyword evidence="4" id="KW-1185">Reference proteome</keyword>
<reference evidence="3" key="1">
    <citation type="submission" date="2022-04" db="EMBL/GenBank/DDBJ databases">
        <title>Carnegiea gigantea Genome sequencing and assembly v2.</title>
        <authorList>
            <person name="Copetti D."/>
            <person name="Sanderson M.J."/>
            <person name="Burquez A."/>
            <person name="Wojciechowski M.F."/>
        </authorList>
    </citation>
    <scope>NUCLEOTIDE SEQUENCE</scope>
    <source>
        <strain evidence="3">SGP5-SGP5p</strain>
        <tissue evidence="3">Aerial part</tissue>
    </source>
</reference>
<name>A0A9Q1QIE0_9CARY</name>
<feature type="compositionally biased region" description="Polar residues" evidence="1">
    <location>
        <begin position="519"/>
        <end position="532"/>
    </location>
</feature>
<comment type="caution">
    <text evidence="3">The sequence shown here is derived from an EMBL/GenBank/DDBJ whole genome shotgun (WGS) entry which is preliminary data.</text>
</comment>
<evidence type="ECO:0000259" key="2">
    <source>
        <dbReference type="Pfam" id="PF10551"/>
    </source>
</evidence>
<evidence type="ECO:0000313" key="3">
    <source>
        <dbReference type="EMBL" id="KAJ8442964.1"/>
    </source>
</evidence>
<evidence type="ECO:0000256" key="1">
    <source>
        <dbReference type="SAM" id="MobiDB-lite"/>
    </source>
</evidence>
<dbReference type="PANTHER" id="PTHR31973:SF197">
    <property type="entry name" value="SWIM-TYPE DOMAIN-CONTAINING PROTEIN"/>
    <property type="match status" value="1"/>
</dbReference>
<feature type="domain" description="MULE transposase" evidence="2">
    <location>
        <begin position="233"/>
        <end position="311"/>
    </location>
</feature>
<dbReference type="EMBL" id="JAKOGI010000131">
    <property type="protein sequence ID" value="KAJ8442964.1"/>
    <property type="molecule type" value="Genomic_DNA"/>
</dbReference>
<organism evidence="3 4">
    <name type="scientific">Carnegiea gigantea</name>
    <dbReference type="NCBI Taxonomy" id="171969"/>
    <lineage>
        <taxon>Eukaryota</taxon>
        <taxon>Viridiplantae</taxon>
        <taxon>Streptophyta</taxon>
        <taxon>Embryophyta</taxon>
        <taxon>Tracheophyta</taxon>
        <taxon>Spermatophyta</taxon>
        <taxon>Magnoliopsida</taxon>
        <taxon>eudicotyledons</taxon>
        <taxon>Gunneridae</taxon>
        <taxon>Pentapetalae</taxon>
        <taxon>Caryophyllales</taxon>
        <taxon>Cactineae</taxon>
        <taxon>Cactaceae</taxon>
        <taxon>Cactoideae</taxon>
        <taxon>Echinocereeae</taxon>
        <taxon>Carnegiea</taxon>
    </lineage>
</organism>
<evidence type="ECO:0000313" key="4">
    <source>
        <dbReference type="Proteomes" id="UP001153076"/>
    </source>
</evidence>
<sequence>MKVKNSKLSSFVASGKSFLGLDVAKVESMILSLYVEKRHYQPSFVRIARRKKSITEPLNVGQSQTFAYSEEDLSIVRLDLDEFHDFDVLNLGQPQIPEFDVFESDVDENVEEPVEKIWSQISRGYHEDADGNEGHVIISKLAKVFKQGRLWGRNRDGSVSLKEGDKFACKEDLLIAMKDYYHICGRTEAKKSASSRWVVIFLLSYYGANPNAAVKNMEDFIMTQSIQGSPNETIGLDGNNGQFPLAYGITPQENEEEWSCFPEGLVRALDARENSSIYTIMSNRHEDIIKALKNVMPQASRRIYVLHFYKNFTANYPSTWFHCLFYIATNVYSSLVHLKAINKTKERESAAYHWLRDNEPLQHWVRFKFDVNLKSDDNTNNFVKSFNNAITELRGKPMFTMLEEIRKLMGARFDKEFQNASCEEGKCKMHLKMKGKLEDHYTPWFSTKNYRKLCDNIIHPISNPCMCKQCKQLGHNSLTCGRPGDHSGRLVERYKRKKKTGGRPIGRPRKTHRAIPGTSIATVAPPTQSSQA</sequence>
<dbReference type="Pfam" id="PF10551">
    <property type="entry name" value="MULE"/>
    <property type="match status" value="1"/>
</dbReference>
<dbReference type="Proteomes" id="UP001153076">
    <property type="component" value="Unassembled WGS sequence"/>
</dbReference>
<dbReference type="AlphaFoldDB" id="A0A9Q1QIE0"/>
<dbReference type="InterPro" id="IPR018289">
    <property type="entry name" value="MULE_transposase_dom"/>
</dbReference>
<accession>A0A9Q1QIE0</accession>
<feature type="compositionally biased region" description="Basic residues" evidence="1">
    <location>
        <begin position="495"/>
        <end position="513"/>
    </location>
</feature>
<gene>
    <name evidence="3" type="ORF">Cgig2_019537</name>
</gene>
<dbReference type="PANTHER" id="PTHR31973">
    <property type="entry name" value="POLYPROTEIN, PUTATIVE-RELATED"/>
    <property type="match status" value="1"/>
</dbReference>
<feature type="region of interest" description="Disordered" evidence="1">
    <location>
        <begin position="495"/>
        <end position="532"/>
    </location>
</feature>
<dbReference type="OrthoDB" id="1415978at2759"/>